<reference evidence="1" key="1">
    <citation type="journal article" date="2021" name="Proc. Natl. Acad. Sci. U.S.A.">
        <title>A Catalog of Tens of Thousands of Viruses from Human Metagenomes Reveals Hidden Associations with Chronic Diseases.</title>
        <authorList>
            <person name="Tisza M.J."/>
            <person name="Buck C.B."/>
        </authorList>
    </citation>
    <scope>NUCLEOTIDE SEQUENCE</scope>
    <source>
        <strain evidence="1">CtES717</strain>
    </source>
</reference>
<protein>
    <submittedName>
        <fullName evidence="1">Uncharacterized protein</fullName>
    </submittedName>
</protein>
<accession>A0A8S5RSK3</accession>
<proteinExistence type="predicted"/>
<dbReference type="EMBL" id="BK057795">
    <property type="protein sequence ID" value="DAE92221.1"/>
    <property type="molecule type" value="Genomic_DNA"/>
</dbReference>
<name>A0A8S5RSK3_9CAUD</name>
<organism evidence="1">
    <name type="scientific">Siphoviridae sp. ctES717</name>
    <dbReference type="NCBI Taxonomy" id="2827564"/>
    <lineage>
        <taxon>Viruses</taxon>
        <taxon>Duplodnaviria</taxon>
        <taxon>Heunggongvirae</taxon>
        <taxon>Uroviricota</taxon>
        <taxon>Caudoviricetes</taxon>
    </lineage>
</organism>
<sequence length="100" mass="11650">MKLSKEDYREAKSCLKRYNYNCITIMNIKLDIMGLNSSVLDGMPKAPYKVTDKVLNSVILLQEDKKLQKCTKEYKAVVQSLQLVDNLANKIFEEEFLKRK</sequence>
<evidence type="ECO:0000313" key="1">
    <source>
        <dbReference type="EMBL" id="DAE92221.1"/>
    </source>
</evidence>